<comment type="subcellular location">
    <subcellularLocation>
        <location evidence="1">Cell membrane</location>
        <topology evidence="1">Multi-pass membrane protein</topology>
    </subcellularLocation>
</comment>
<feature type="transmembrane region" description="Helical" evidence="8">
    <location>
        <begin position="220"/>
        <end position="239"/>
    </location>
</feature>
<dbReference type="PANTHER" id="PTHR33908:SF11">
    <property type="entry name" value="MEMBRANE PROTEIN"/>
    <property type="match status" value="1"/>
</dbReference>
<dbReference type="Proteomes" id="UP000470470">
    <property type="component" value="Unassembled WGS sequence"/>
</dbReference>
<evidence type="ECO:0000259" key="9">
    <source>
        <dbReference type="Pfam" id="PF13231"/>
    </source>
</evidence>
<keyword evidence="6 8" id="KW-1133">Transmembrane helix</keyword>
<feature type="domain" description="Glycosyltransferase RgtA/B/C/D-like" evidence="9">
    <location>
        <begin position="87"/>
        <end position="230"/>
    </location>
</feature>
<dbReference type="AlphaFoldDB" id="A0A7K3WF13"/>
<sequence length="503" mass="54654">MSQVQADPVGPVSGSSPRHQAPAVSRFWPLVAAVTVLAAVLGWWQLGQDGLWRDEIFSAFIATRSLDHAWSILWTREFNMGLYYLALWGWTSVSDSETWIRSLSVLAAVVTVPLTALVGRRLLGARAGLLAALLLTLAPAFLFYGRFARAYALASLLAVLACWLLLRAYDRPRSTARWAGYVAVCVLMVWTTPLTLLVAGAHALALLIAPPEGWRLPRTVAVYALVGLFSAPVLLRLLLAQGVMSGWIEDLSPARVAGAASDLSGAPVLVPVYALAVLAWGVALVRRRTVGEHPLAAPLLTAWLVLPPAVIIAVSVVKPLLVGRYLSFLLPVMALLLAWAVLQIRLRPLMLAALAVVVALQAVSLVQRDYLREVPEDVRGAAAAVTAQARPGDVVLYAPAHLRMAIEWYLDQPAPGQVVPEDVAVARTTEQLGDEFPQEFPPDELTPIVSERDRIWVVSLPGDTWRPTPESSSVVVDDVVRPGYEVTSRQDFGTIRVELFEAR</sequence>
<dbReference type="InterPro" id="IPR050297">
    <property type="entry name" value="LipidA_mod_glycosyltrf_83"/>
</dbReference>
<gene>
    <name evidence="10" type="ORF">G1H19_13560</name>
</gene>
<evidence type="ECO:0000256" key="2">
    <source>
        <dbReference type="ARBA" id="ARBA00022475"/>
    </source>
</evidence>
<organism evidence="10 11">
    <name type="scientific">Goekera deserti</name>
    <dbReference type="NCBI Taxonomy" id="2497753"/>
    <lineage>
        <taxon>Bacteria</taxon>
        <taxon>Bacillati</taxon>
        <taxon>Actinomycetota</taxon>
        <taxon>Actinomycetes</taxon>
        <taxon>Geodermatophilales</taxon>
        <taxon>Geodermatophilaceae</taxon>
        <taxon>Goekera</taxon>
    </lineage>
</organism>
<dbReference type="RefSeq" id="WP_152729442.1">
    <property type="nucleotide sequence ID" value="NZ_JAABOZ010000003.1"/>
</dbReference>
<evidence type="ECO:0000256" key="7">
    <source>
        <dbReference type="ARBA" id="ARBA00023136"/>
    </source>
</evidence>
<dbReference type="InterPro" id="IPR038731">
    <property type="entry name" value="RgtA/B/C-like"/>
</dbReference>
<feature type="transmembrane region" description="Helical" evidence="8">
    <location>
        <begin position="125"/>
        <end position="144"/>
    </location>
</feature>
<dbReference type="Pfam" id="PF13231">
    <property type="entry name" value="PMT_2"/>
    <property type="match status" value="1"/>
</dbReference>
<reference evidence="10 11" key="1">
    <citation type="submission" date="2020-02" db="EMBL/GenBank/DDBJ databases">
        <title>The whole genome sequence of CPCC 205119.</title>
        <authorList>
            <person name="Jiang Z."/>
        </authorList>
    </citation>
    <scope>NUCLEOTIDE SEQUENCE [LARGE SCALE GENOMIC DNA]</scope>
    <source>
        <strain evidence="10 11">CPCC 205119</strain>
    </source>
</reference>
<evidence type="ECO:0000256" key="4">
    <source>
        <dbReference type="ARBA" id="ARBA00022679"/>
    </source>
</evidence>
<feature type="transmembrane region" description="Helical" evidence="8">
    <location>
        <begin position="260"/>
        <end position="283"/>
    </location>
</feature>
<feature type="transmembrane region" description="Helical" evidence="8">
    <location>
        <begin position="178"/>
        <end position="208"/>
    </location>
</feature>
<dbReference type="PANTHER" id="PTHR33908">
    <property type="entry name" value="MANNOSYLTRANSFERASE YKCB-RELATED"/>
    <property type="match status" value="1"/>
</dbReference>
<feature type="transmembrane region" description="Helical" evidence="8">
    <location>
        <begin position="27"/>
        <end position="46"/>
    </location>
</feature>
<evidence type="ECO:0000313" key="10">
    <source>
        <dbReference type="EMBL" id="NEL55024.1"/>
    </source>
</evidence>
<keyword evidence="3" id="KW-0328">Glycosyltransferase</keyword>
<dbReference type="EMBL" id="JAAGWK010000019">
    <property type="protein sequence ID" value="NEL55024.1"/>
    <property type="molecule type" value="Genomic_DNA"/>
</dbReference>
<keyword evidence="4" id="KW-0808">Transferase</keyword>
<feature type="transmembrane region" description="Helical" evidence="8">
    <location>
        <begin position="324"/>
        <end position="342"/>
    </location>
</feature>
<feature type="transmembrane region" description="Helical" evidence="8">
    <location>
        <begin position="295"/>
        <end position="317"/>
    </location>
</feature>
<comment type="caution">
    <text evidence="10">The sequence shown here is derived from an EMBL/GenBank/DDBJ whole genome shotgun (WGS) entry which is preliminary data.</text>
</comment>
<accession>A0A7K3WF13</accession>
<evidence type="ECO:0000256" key="5">
    <source>
        <dbReference type="ARBA" id="ARBA00022692"/>
    </source>
</evidence>
<evidence type="ECO:0000256" key="3">
    <source>
        <dbReference type="ARBA" id="ARBA00022676"/>
    </source>
</evidence>
<evidence type="ECO:0000256" key="6">
    <source>
        <dbReference type="ARBA" id="ARBA00022989"/>
    </source>
</evidence>
<evidence type="ECO:0000313" key="11">
    <source>
        <dbReference type="Proteomes" id="UP000470470"/>
    </source>
</evidence>
<keyword evidence="7 8" id="KW-0472">Membrane</keyword>
<keyword evidence="2" id="KW-1003">Cell membrane</keyword>
<dbReference type="GO" id="GO:0005886">
    <property type="term" value="C:plasma membrane"/>
    <property type="evidence" value="ECO:0007669"/>
    <property type="project" value="UniProtKB-SubCell"/>
</dbReference>
<keyword evidence="11" id="KW-1185">Reference proteome</keyword>
<protein>
    <recommendedName>
        <fullName evidence="9">Glycosyltransferase RgtA/B/C/D-like domain-containing protein</fullName>
    </recommendedName>
</protein>
<name>A0A7K3WF13_9ACTN</name>
<proteinExistence type="predicted"/>
<evidence type="ECO:0000256" key="1">
    <source>
        <dbReference type="ARBA" id="ARBA00004651"/>
    </source>
</evidence>
<evidence type="ECO:0000256" key="8">
    <source>
        <dbReference type="SAM" id="Phobius"/>
    </source>
</evidence>
<feature type="transmembrane region" description="Helical" evidence="8">
    <location>
        <begin position="99"/>
        <end position="118"/>
    </location>
</feature>
<feature type="transmembrane region" description="Helical" evidence="8">
    <location>
        <begin position="150"/>
        <end position="166"/>
    </location>
</feature>
<dbReference type="GO" id="GO:0016763">
    <property type="term" value="F:pentosyltransferase activity"/>
    <property type="evidence" value="ECO:0007669"/>
    <property type="project" value="TreeGrafter"/>
</dbReference>
<keyword evidence="5 8" id="KW-0812">Transmembrane</keyword>
<dbReference type="GO" id="GO:0009103">
    <property type="term" value="P:lipopolysaccharide biosynthetic process"/>
    <property type="evidence" value="ECO:0007669"/>
    <property type="project" value="UniProtKB-ARBA"/>
</dbReference>